<accession>A0A1W1YBG7</accession>
<reference evidence="2 3" key="1">
    <citation type="submission" date="2017-04" db="EMBL/GenBank/DDBJ databases">
        <authorList>
            <person name="Afonso C.L."/>
            <person name="Miller P.J."/>
            <person name="Scott M.A."/>
            <person name="Spackman E."/>
            <person name="Goraichik I."/>
            <person name="Dimitrov K.M."/>
            <person name="Suarez D.L."/>
            <person name="Swayne D.E."/>
        </authorList>
    </citation>
    <scope>NUCLEOTIDE SEQUENCE [LARGE SCALE GENOMIC DNA]</scope>
    <source>
        <strain evidence="2 3">DSM 5090</strain>
    </source>
</reference>
<keyword evidence="3" id="KW-1185">Reference proteome</keyword>
<evidence type="ECO:0000259" key="1">
    <source>
        <dbReference type="SMART" id="SM01321"/>
    </source>
</evidence>
<dbReference type="GO" id="GO:0003677">
    <property type="term" value="F:DNA binding"/>
    <property type="evidence" value="ECO:0007669"/>
    <property type="project" value="InterPro"/>
</dbReference>
<dbReference type="GO" id="GO:0006313">
    <property type="term" value="P:DNA transposition"/>
    <property type="evidence" value="ECO:0007669"/>
    <property type="project" value="InterPro"/>
</dbReference>
<dbReference type="InterPro" id="IPR002686">
    <property type="entry name" value="Transposase_17"/>
</dbReference>
<name>A0A1W1YBG7_9FIRM</name>
<dbReference type="GO" id="GO:0004803">
    <property type="term" value="F:transposase activity"/>
    <property type="evidence" value="ECO:0007669"/>
    <property type="project" value="InterPro"/>
</dbReference>
<dbReference type="AlphaFoldDB" id="A0A1W1YBG7"/>
<proteinExistence type="predicted"/>
<protein>
    <submittedName>
        <fullName evidence="2">REP element-mobilizing transposase RayT</fullName>
    </submittedName>
</protein>
<dbReference type="STRING" id="112901.SAMN04488500_101218"/>
<dbReference type="Gene3D" id="3.30.70.1290">
    <property type="entry name" value="Transposase IS200-like"/>
    <property type="match status" value="1"/>
</dbReference>
<feature type="domain" description="Transposase IS200-like" evidence="1">
    <location>
        <begin position="2"/>
        <end position="110"/>
    </location>
</feature>
<sequence length="252" mass="29032">MVRGNERKPIFNEPQDKDKLIDILLDKKRAACARLYAFCIMDNHAHFVVREDQECGDSIETLMKRIGVAYATYYNQKQKRVGHVFQDRYRSEPVEDEAYLLSVIRYVHNNPQKAGDRQGLAYPWSSYGLYVSEEADGRLGEIEEILEMFHANQAVAKQSFQSFHLEAEAGRFLDVPSGLGIGQEPTVVLQDFLAKYKLTLEDMQKIDGLPEMRDVLWRFMQETGLSVRKIAEIAGINRERLRKIVMSKEPSP</sequence>
<dbReference type="SUPFAM" id="SSF143422">
    <property type="entry name" value="Transposase IS200-like"/>
    <property type="match status" value="1"/>
</dbReference>
<organism evidence="2 3">
    <name type="scientific">Sporomusa malonica</name>
    <dbReference type="NCBI Taxonomy" id="112901"/>
    <lineage>
        <taxon>Bacteria</taxon>
        <taxon>Bacillati</taxon>
        <taxon>Bacillota</taxon>
        <taxon>Negativicutes</taxon>
        <taxon>Selenomonadales</taxon>
        <taxon>Sporomusaceae</taxon>
        <taxon>Sporomusa</taxon>
    </lineage>
</organism>
<dbReference type="SMART" id="SM01321">
    <property type="entry name" value="Y1_Tnp"/>
    <property type="match status" value="1"/>
</dbReference>
<dbReference type="EMBL" id="FWXI01000001">
    <property type="protein sequence ID" value="SMC33489.1"/>
    <property type="molecule type" value="Genomic_DNA"/>
</dbReference>
<dbReference type="Pfam" id="PF01797">
    <property type="entry name" value="Y1_Tnp"/>
    <property type="match status" value="1"/>
</dbReference>
<dbReference type="Proteomes" id="UP000192738">
    <property type="component" value="Unassembled WGS sequence"/>
</dbReference>
<dbReference type="InterPro" id="IPR036515">
    <property type="entry name" value="Transposase_17_sf"/>
</dbReference>
<evidence type="ECO:0000313" key="3">
    <source>
        <dbReference type="Proteomes" id="UP000192738"/>
    </source>
</evidence>
<evidence type="ECO:0000313" key="2">
    <source>
        <dbReference type="EMBL" id="SMC33489.1"/>
    </source>
</evidence>
<dbReference type="PANTHER" id="PTHR34322">
    <property type="entry name" value="TRANSPOSASE, Y1_TNP DOMAIN-CONTAINING"/>
    <property type="match status" value="1"/>
</dbReference>
<gene>
    <name evidence="2" type="ORF">SAMN04488500_101218</name>
</gene>
<dbReference type="PANTHER" id="PTHR34322:SF2">
    <property type="entry name" value="TRANSPOSASE IS200-LIKE DOMAIN-CONTAINING PROTEIN"/>
    <property type="match status" value="1"/>
</dbReference>